<comment type="similarity">
    <text evidence="2 5">Belongs to the RxLR effector family.</text>
</comment>
<evidence type="ECO:0000256" key="1">
    <source>
        <dbReference type="ARBA" id="ARBA00004613"/>
    </source>
</evidence>
<keyword evidence="7" id="KW-1185">Reference proteome</keyword>
<organism evidence="6 7">
    <name type="scientific">Phytophthora megakarya</name>
    <dbReference type="NCBI Taxonomy" id="4795"/>
    <lineage>
        <taxon>Eukaryota</taxon>
        <taxon>Sar</taxon>
        <taxon>Stramenopiles</taxon>
        <taxon>Oomycota</taxon>
        <taxon>Peronosporomycetes</taxon>
        <taxon>Peronosporales</taxon>
        <taxon>Peronosporaceae</taxon>
        <taxon>Phytophthora</taxon>
    </lineage>
</organism>
<comment type="function">
    <text evidence="5">Effector that suppresses plant defense responses during pathogen infection.</text>
</comment>
<gene>
    <name evidence="6" type="ORF">PHMEG_00025300</name>
</gene>
<name>A0A225VDL1_9STRA</name>
<feature type="signal peptide" evidence="5">
    <location>
        <begin position="1"/>
        <end position="21"/>
    </location>
</feature>
<comment type="domain">
    <text evidence="5">The RxLR-dEER motif acts to carry the protein into the host cell cytoplasm through binding to cell surface phosphatidylinositol-3-phosphate.</text>
</comment>
<protein>
    <recommendedName>
        <fullName evidence="5">RxLR effector protein</fullName>
    </recommendedName>
</protein>
<evidence type="ECO:0000256" key="2">
    <source>
        <dbReference type="ARBA" id="ARBA00010400"/>
    </source>
</evidence>
<dbReference type="InterPro" id="IPR031825">
    <property type="entry name" value="RXLR"/>
</dbReference>
<evidence type="ECO:0000256" key="5">
    <source>
        <dbReference type="RuleBase" id="RU367124"/>
    </source>
</evidence>
<keyword evidence="4 5" id="KW-0732">Signal</keyword>
<dbReference type="EMBL" id="NBNE01005767">
    <property type="protein sequence ID" value="OWZ03039.1"/>
    <property type="molecule type" value="Genomic_DNA"/>
</dbReference>
<accession>A0A225VDL1</accession>
<proteinExistence type="inferred from homology"/>
<feature type="chain" id="PRO_5044978239" description="RxLR effector protein" evidence="5">
    <location>
        <begin position="22"/>
        <end position="104"/>
    </location>
</feature>
<dbReference type="Pfam" id="PF16810">
    <property type="entry name" value="RXLR"/>
    <property type="match status" value="1"/>
</dbReference>
<dbReference type="Proteomes" id="UP000198211">
    <property type="component" value="Unassembled WGS sequence"/>
</dbReference>
<evidence type="ECO:0000313" key="6">
    <source>
        <dbReference type="EMBL" id="OWZ03039.1"/>
    </source>
</evidence>
<evidence type="ECO:0000313" key="7">
    <source>
        <dbReference type="Proteomes" id="UP000198211"/>
    </source>
</evidence>
<evidence type="ECO:0000256" key="4">
    <source>
        <dbReference type="ARBA" id="ARBA00022729"/>
    </source>
</evidence>
<sequence length="104" mass="11601">MNTRYFVALVLILTVVQISSSDTNSKLRLSNRAGFTTMSAIDIRTTRFLRASRSGSAVSGDEERGYSKIVKSLISPSETTPEKPWSWLKKGKSADIVFKRLQLC</sequence>
<comment type="subcellular location">
    <subcellularLocation>
        <location evidence="1 5">Secreted</location>
    </subcellularLocation>
</comment>
<dbReference type="AlphaFoldDB" id="A0A225VDL1"/>
<comment type="caution">
    <text evidence="6">The sequence shown here is derived from an EMBL/GenBank/DDBJ whole genome shotgun (WGS) entry which is preliminary data.</text>
</comment>
<reference evidence="7" key="1">
    <citation type="submission" date="2017-03" db="EMBL/GenBank/DDBJ databases">
        <title>Phytopthora megakarya and P. palmivora, two closely related causual agents of cacao black pod achieved similar genome size and gene model numbers by different mechanisms.</title>
        <authorList>
            <person name="Ali S."/>
            <person name="Shao J."/>
            <person name="Larry D.J."/>
            <person name="Kronmiller B."/>
            <person name="Shen D."/>
            <person name="Strem M.D."/>
            <person name="Melnick R.L."/>
            <person name="Guiltinan M.J."/>
            <person name="Tyler B.M."/>
            <person name="Meinhardt L.W."/>
            <person name="Bailey B.A."/>
        </authorList>
    </citation>
    <scope>NUCLEOTIDE SEQUENCE [LARGE SCALE GENOMIC DNA]</scope>
    <source>
        <strain evidence="7">zdho120</strain>
    </source>
</reference>
<keyword evidence="3 5" id="KW-0964">Secreted</keyword>
<evidence type="ECO:0000256" key="3">
    <source>
        <dbReference type="ARBA" id="ARBA00022525"/>
    </source>
</evidence>